<feature type="compositionally biased region" description="Basic and acidic residues" evidence="1">
    <location>
        <begin position="117"/>
        <end position="127"/>
    </location>
</feature>
<feature type="domain" description="Insertion element IS402-like" evidence="2">
    <location>
        <begin position="2"/>
        <end position="65"/>
    </location>
</feature>
<dbReference type="AlphaFoldDB" id="A0A1H0X1Q3"/>
<sequence length="258" mass="27986">MLEPLMLANPVHGHQWNDHRRTINGTLWRVRTGTPWRDLPKRYGNWKSVYDRHRRWSVDGMWDRIAEALRIDADTGEALDVPTIGVDSSSVRAHQHAAGARHEPPAESDQNGGWLTRTDRDGREALGRSRGGLTTTIHVAADLRYRPPRDDHEPGPAGRFGHVHHGGAWDPFSDIRARADPGLDPGGSWPIRPTPAAPSASNRAGVASSPSSANTGTSEPTAPARARPEDAHRPSTVKPTDSATPPNAASTNSNNTAP</sequence>
<evidence type="ECO:0000313" key="3">
    <source>
        <dbReference type="EMBL" id="SDP96898.1"/>
    </source>
</evidence>
<dbReference type="Proteomes" id="UP000199497">
    <property type="component" value="Unassembled WGS sequence"/>
</dbReference>
<evidence type="ECO:0000313" key="4">
    <source>
        <dbReference type="Proteomes" id="UP000199497"/>
    </source>
</evidence>
<dbReference type="STRING" id="405564.SAMN04487905_12218"/>
<accession>A0A1H0X1Q3</accession>
<keyword evidence="4" id="KW-1185">Reference proteome</keyword>
<dbReference type="EMBL" id="FNJR01000022">
    <property type="protein sequence ID" value="SDP96898.1"/>
    <property type="molecule type" value="Genomic_DNA"/>
</dbReference>
<protein>
    <submittedName>
        <fullName evidence="3">Putative transposase of IS4/5 family</fullName>
    </submittedName>
</protein>
<evidence type="ECO:0000259" key="2">
    <source>
        <dbReference type="Pfam" id="PF13340"/>
    </source>
</evidence>
<dbReference type="NCBIfam" id="NF033580">
    <property type="entry name" value="transpos_IS5_3"/>
    <property type="match status" value="1"/>
</dbReference>
<dbReference type="InterPro" id="IPR025161">
    <property type="entry name" value="IS402-like_dom"/>
</dbReference>
<evidence type="ECO:0000256" key="1">
    <source>
        <dbReference type="SAM" id="MobiDB-lite"/>
    </source>
</evidence>
<organism evidence="3 4">
    <name type="scientific">Actinopolyspora xinjiangensis</name>
    <dbReference type="NCBI Taxonomy" id="405564"/>
    <lineage>
        <taxon>Bacteria</taxon>
        <taxon>Bacillati</taxon>
        <taxon>Actinomycetota</taxon>
        <taxon>Actinomycetes</taxon>
        <taxon>Actinopolysporales</taxon>
        <taxon>Actinopolysporaceae</taxon>
        <taxon>Actinopolyspora</taxon>
    </lineage>
</organism>
<feature type="compositionally biased region" description="Basic and acidic residues" evidence="1">
    <location>
        <begin position="141"/>
        <end position="154"/>
    </location>
</feature>
<name>A0A1H0X1Q3_9ACTN</name>
<dbReference type="Pfam" id="PF13340">
    <property type="entry name" value="DUF4096"/>
    <property type="match status" value="1"/>
</dbReference>
<dbReference type="PANTHER" id="PTHR46637">
    <property type="entry name" value="TIS1421-TRANSPOSASE PROTEIN A"/>
    <property type="match status" value="1"/>
</dbReference>
<feature type="compositionally biased region" description="Polar residues" evidence="1">
    <location>
        <begin position="208"/>
        <end position="220"/>
    </location>
</feature>
<dbReference type="PANTHER" id="PTHR46637:SF1">
    <property type="entry name" value="BLL5188 PROTEIN"/>
    <property type="match status" value="1"/>
</dbReference>
<reference evidence="4" key="1">
    <citation type="submission" date="2016-10" db="EMBL/GenBank/DDBJ databases">
        <authorList>
            <person name="Varghese N."/>
            <person name="Submissions S."/>
        </authorList>
    </citation>
    <scope>NUCLEOTIDE SEQUENCE [LARGE SCALE GENOMIC DNA]</scope>
    <source>
        <strain evidence="4">DSM 46732</strain>
    </source>
</reference>
<gene>
    <name evidence="3" type="ORF">SAMN04487905_12218</name>
</gene>
<feature type="compositionally biased region" description="Low complexity" evidence="1">
    <location>
        <begin position="242"/>
        <end position="258"/>
    </location>
</feature>
<proteinExistence type="predicted"/>
<dbReference type="InterPro" id="IPR052909">
    <property type="entry name" value="Transposase_6_like"/>
</dbReference>
<feature type="region of interest" description="Disordered" evidence="1">
    <location>
        <begin position="93"/>
        <end position="258"/>
    </location>
</feature>